<comment type="caution">
    <text evidence="1">The sequence shown here is derived from an EMBL/GenBank/DDBJ whole genome shotgun (WGS) entry which is preliminary data.</text>
</comment>
<sequence length="69" mass="7571">MDTCMAERKLVELVMGGLTHPAFFLSLRFGSVGGGSLRLRSLRDPIYPSVNKPCCRLGILTAVSSETWK</sequence>
<reference evidence="1 2" key="1">
    <citation type="submission" date="2021-07" db="EMBL/GenBank/DDBJ databases">
        <title>The Aristolochia fimbriata genome: insights into angiosperm evolution, floral development and chemical biosynthesis.</title>
        <authorList>
            <person name="Jiao Y."/>
        </authorList>
    </citation>
    <scope>NUCLEOTIDE SEQUENCE [LARGE SCALE GENOMIC DNA]</scope>
    <source>
        <strain evidence="1">IBCAS-2021</strain>
        <tissue evidence="1">Leaf</tissue>
    </source>
</reference>
<keyword evidence="2" id="KW-1185">Reference proteome</keyword>
<evidence type="ECO:0000313" key="2">
    <source>
        <dbReference type="Proteomes" id="UP000825729"/>
    </source>
</evidence>
<proteinExistence type="predicted"/>
<organism evidence="1 2">
    <name type="scientific">Aristolochia fimbriata</name>
    <name type="common">White veined hardy Dutchman's pipe vine</name>
    <dbReference type="NCBI Taxonomy" id="158543"/>
    <lineage>
        <taxon>Eukaryota</taxon>
        <taxon>Viridiplantae</taxon>
        <taxon>Streptophyta</taxon>
        <taxon>Embryophyta</taxon>
        <taxon>Tracheophyta</taxon>
        <taxon>Spermatophyta</taxon>
        <taxon>Magnoliopsida</taxon>
        <taxon>Magnoliidae</taxon>
        <taxon>Piperales</taxon>
        <taxon>Aristolochiaceae</taxon>
        <taxon>Aristolochia</taxon>
    </lineage>
</organism>
<accession>A0AAV7F5E8</accession>
<gene>
    <name evidence="1" type="ORF">H6P81_008121</name>
</gene>
<evidence type="ECO:0000313" key="1">
    <source>
        <dbReference type="EMBL" id="KAG9455217.1"/>
    </source>
</evidence>
<dbReference type="EMBL" id="JAINDJ010000003">
    <property type="protein sequence ID" value="KAG9455217.1"/>
    <property type="molecule type" value="Genomic_DNA"/>
</dbReference>
<name>A0AAV7F5E8_ARIFI</name>
<dbReference type="Proteomes" id="UP000825729">
    <property type="component" value="Unassembled WGS sequence"/>
</dbReference>
<protein>
    <submittedName>
        <fullName evidence="1">Uncharacterized protein</fullName>
    </submittedName>
</protein>
<dbReference type="AlphaFoldDB" id="A0AAV7F5E8"/>